<dbReference type="Pfam" id="PF13306">
    <property type="entry name" value="LRR_5"/>
    <property type="match status" value="1"/>
</dbReference>
<dbReference type="InterPro" id="IPR026906">
    <property type="entry name" value="LRR_5"/>
</dbReference>
<dbReference type="Gene3D" id="3.80.10.10">
    <property type="entry name" value="Ribonuclease Inhibitor"/>
    <property type="match status" value="1"/>
</dbReference>
<keyword evidence="3" id="KW-1185">Reference proteome</keyword>
<organism evidence="2 3">
    <name type="scientific">Porcincola intestinalis</name>
    <dbReference type="NCBI Taxonomy" id="2606632"/>
    <lineage>
        <taxon>Bacteria</taxon>
        <taxon>Bacillati</taxon>
        <taxon>Bacillota</taxon>
        <taxon>Clostridia</taxon>
        <taxon>Lachnospirales</taxon>
        <taxon>Lachnospiraceae</taxon>
        <taxon>Porcincola</taxon>
    </lineage>
</organism>
<feature type="compositionally biased region" description="Low complexity" evidence="1">
    <location>
        <begin position="72"/>
        <end position="83"/>
    </location>
</feature>
<dbReference type="SUPFAM" id="SSF52058">
    <property type="entry name" value="L domain-like"/>
    <property type="match status" value="1"/>
</dbReference>
<dbReference type="RefSeq" id="WP_154527365.1">
    <property type="nucleotide sequence ID" value="NZ_VULZ01000019.1"/>
</dbReference>
<reference evidence="2 3" key="1">
    <citation type="submission" date="2019-08" db="EMBL/GenBank/DDBJ databases">
        <title>In-depth cultivation of the pig gut microbiome towards novel bacterial diversity and tailored functional studies.</title>
        <authorList>
            <person name="Wylensek D."/>
            <person name="Hitch T.C.A."/>
            <person name="Clavel T."/>
        </authorList>
    </citation>
    <scope>NUCLEOTIDE SEQUENCE [LARGE SCALE GENOMIC DNA]</scope>
    <source>
        <strain evidence="2 3">Oil+RF-744-WCA-WT-11</strain>
    </source>
</reference>
<comment type="caution">
    <text evidence="2">The sequence shown here is derived from an EMBL/GenBank/DDBJ whole genome shotgun (WGS) entry which is preliminary data.</text>
</comment>
<evidence type="ECO:0000256" key="1">
    <source>
        <dbReference type="SAM" id="MobiDB-lite"/>
    </source>
</evidence>
<accession>A0A6L5XB37</accession>
<sequence>MDVIDYIDRSTYVILFRVYTESDTIQIPEQIDGKPVRELADHAFADEPSVLYAESEKRRAVRSGHFGTFQSTGAGASAASTHSSGERTERPGASVNAAVQNNQLVGDVCRPVTGRPDASVNAAVQNSERLSTLPPSLCGRRLRAVILPDALAAIGNYAFYGCDNLKTVSFPASIRRIGSGLFNSCPALSVLIFRQAISAAPSEDPEAGQQRADSLPPQLLPENISSAPPATPALLQEVLRTVNHEVEVRLQDSSGQDAVRLLFPEYYEEPKENTPARIIEIIWHGTGYQYRQCFLQRKLQYSQYDSLLPAADAQEMPQTLVRLCLDRLITPAELSGTCLANYVSCLRARSDALWTFLLADQETDLTDWLRVLEHSGYFTEKLLDHMIDQASSAGRADASVFLMDLRRRMFRPSSRSKYDF</sequence>
<gene>
    <name evidence="2" type="ORF">FYJ35_13275</name>
</gene>
<name>A0A6L5XB37_9FIRM</name>
<dbReference type="Proteomes" id="UP000481852">
    <property type="component" value="Unassembled WGS sequence"/>
</dbReference>
<dbReference type="AlphaFoldDB" id="A0A6L5XB37"/>
<dbReference type="EMBL" id="VULZ01000019">
    <property type="protein sequence ID" value="MSS15984.1"/>
    <property type="molecule type" value="Genomic_DNA"/>
</dbReference>
<dbReference type="InterPro" id="IPR032675">
    <property type="entry name" value="LRR_dom_sf"/>
</dbReference>
<evidence type="ECO:0000313" key="2">
    <source>
        <dbReference type="EMBL" id="MSS15984.1"/>
    </source>
</evidence>
<feature type="region of interest" description="Disordered" evidence="1">
    <location>
        <begin position="72"/>
        <end position="91"/>
    </location>
</feature>
<proteinExistence type="predicted"/>
<protein>
    <submittedName>
        <fullName evidence="2">Leucine-rich repeat domain-containing protein</fullName>
    </submittedName>
</protein>
<evidence type="ECO:0000313" key="3">
    <source>
        <dbReference type="Proteomes" id="UP000481852"/>
    </source>
</evidence>